<feature type="compositionally biased region" description="Gly residues" evidence="6">
    <location>
        <begin position="12"/>
        <end position="23"/>
    </location>
</feature>
<evidence type="ECO:0000256" key="1">
    <source>
        <dbReference type="ARBA" id="ARBA00004651"/>
    </source>
</evidence>
<proteinExistence type="predicted"/>
<evidence type="ECO:0008006" key="10">
    <source>
        <dbReference type="Google" id="ProtNLM"/>
    </source>
</evidence>
<evidence type="ECO:0000256" key="4">
    <source>
        <dbReference type="ARBA" id="ARBA00022989"/>
    </source>
</evidence>
<evidence type="ECO:0000256" key="3">
    <source>
        <dbReference type="ARBA" id="ARBA00022692"/>
    </source>
</evidence>
<feature type="transmembrane region" description="Helical" evidence="7">
    <location>
        <begin position="74"/>
        <end position="93"/>
    </location>
</feature>
<sequence>MWFRARDRPAGPVGGAGGAGGPAEPGVVAGAEPAGARRPVEVTGQRDPSESPAGGGEESRDVPGRSRRARLLAWAQRGLLVLVLAATAWAVVGRWSEVSAALVEIPWYVTALSSAATVVGILVGTLAWQAVVDDLGPPVGLVRGAQINLVGQLGKYVPGTVWAYLLQMELGRRAGLPRARIFSGSLIHLGVSMVASLLLGVLAAPVLLADTPSAAWLYLLLPVGLVALHPAVLTRAAALVFRVLRRPPPAERLRWGTVGRVLGLSLTAYGLFGVHLWLLASASGAVTGWDVLVCVGAMAIGMNAGILVFFLPSGAVVRDAILLAALLAAGLTEAQAIAFTLASRLMFVLADVLTAGGAALTARLALRRAGDG</sequence>
<reference evidence="8 9" key="1">
    <citation type="submission" date="2022-06" db="EMBL/GenBank/DDBJ databases">
        <title>Genomic Encyclopedia of Type Strains, Phase I: the one thousand microbial genomes (KMG-I) project.</title>
        <authorList>
            <person name="Kyrpides N."/>
        </authorList>
    </citation>
    <scope>NUCLEOTIDE SEQUENCE [LARGE SCALE GENOMIC DNA]</scope>
    <source>
        <strain evidence="8 9">DSM 43889</strain>
    </source>
</reference>
<feature type="transmembrane region" description="Helical" evidence="7">
    <location>
        <begin position="320"/>
        <end position="339"/>
    </location>
</feature>
<evidence type="ECO:0000256" key="7">
    <source>
        <dbReference type="SAM" id="Phobius"/>
    </source>
</evidence>
<feature type="transmembrane region" description="Helical" evidence="7">
    <location>
        <begin position="215"/>
        <end position="241"/>
    </location>
</feature>
<dbReference type="InterPro" id="IPR022791">
    <property type="entry name" value="L-PG_synthase/AglD"/>
</dbReference>
<feature type="transmembrane region" description="Helical" evidence="7">
    <location>
        <begin position="286"/>
        <end position="311"/>
    </location>
</feature>
<evidence type="ECO:0000256" key="6">
    <source>
        <dbReference type="SAM" id="MobiDB-lite"/>
    </source>
</evidence>
<accession>A0ABT1JKW8</accession>
<gene>
    <name evidence="8" type="ORF">G443_003089</name>
</gene>
<feature type="region of interest" description="Disordered" evidence="6">
    <location>
        <begin position="1"/>
        <end position="63"/>
    </location>
</feature>
<feature type="transmembrane region" description="Helical" evidence="7">
    <location>
        <begin position="186"/>
        <end position="209"/>
    </location>
</feature>
<keyword evidence="9" id="KW-1185">Reference proteome</keyword>
<feature type="transmembrane region" description="Helical" evidence="7">
    <location>
        <begin position="345"/>
        <end position="366"/>
    </location>
</feature>
<evidence type="ECO:0000256" key="2">
    <source>
        <dbReference type="ARBA" id="ARBA00022475"/>
    </source>
</evidence>
<keyword evidence="4 7" id="KW-1133">Transmembrane helix</keyword>
<organism evidence="8 9">
    <name type="scientific">Actinoalloteichus caeruleus DSM 43889</name>
    <dbReference type="NCBI Taxonomy" id="1120930"/>
    <lineage>
        <taxon>Bacteria</taxon>
        <taxon>Bacillati</taxon>
        <taxon>Actinomycetota</taxon>
        <taxon>Actinomycetes</taxon>
        <taxon>Pseudonocardiales</taxon>
        <taxon>Pseudonocardiaceae</taxon>
        <taxon>Actinoalloteichus</taxon>
        <taxon>Actinoalloteichus cyanogriseus</taxon>
    </lineage>
</organism>
<evidence type="ECO:0000256" key="5">
    <source>
        <dbReference type="ARBA" id="ARBA00023136"/>
    </source>
</evidence>
<name>A0ABT1JKW8_ACTCY</name>
<feature type="transmembrane region" description="Helical" evidence="7">
    <location>
        <begin position="261"/>
        <end position="280"/>
    </location>
</feature>
<keyword evidence="5 7" id="KW-0472">Membrane</keyword>
<keyword evidence="3 7" id="KW-0812">Transmembrane</keyword>
<comment type="subcellular location">
    <subcellularLocation>
        <location evidence="1">Cell membrane</location>
        <topology evidence="1">Multi-pass membrane protein</topology>
    </subcellularLocation>
</comment>
<dbReference type="Pfam" id="PF03706">
    <property type="entry name" value="LPG_synthase_TM"/>
    <property type="match status" value="1"/>
</dbReference>
<dbReference type="Proteomes" id="UP000791080">
    <property type="component" value="Unassembled WGS sequence"/>
</dbReference>
<evidence type="ECO:0000313" key="8">
    <source>
        <dbReference type="EMBL" id="MCP2332819.1"/>
    </source>
</evidence>
<evidence type="ECO:0000313" key="9">
    <source>
        <dbReference type="Proteomes" id="UP000791080"/>
    </source>
</evidence>
<dbReference type="EMBL" id="AUBJ02000001">
    <property type="protein sequence ID" value="MCP2332819.1"/>
    <property type="molecule type" value="Genomic_DNA"/>
</dbReference>
<keyword evidence="2" id="KW-1003">Cell membrane</keyword>
<comment type="caution">
    <text evidence="8">The sequence shown here is derived from an EMBL/GenBank/DDBJ whole genome shotgun (WGS) entry which is preliminary data.</text>
</comment>
<feature type="transmembrane region" description="Helical" evidence="7">
    <location>
        <begin position="105"/>
        <end position="128"/>
    </location>
</feature>
<protein>
    <recommendedName>
        <fullName evidence="10">Integral membrane protein</fullName>
    </recommendedName>
</protein>
<feature type="compositionally biased region" description="Low complexity" evidence="6">
    <location>
        <begin position="24"/>
        <end position="37"/>
    </location>
</feature>